<keyword evidence="5" id="KW-1133">Transmembrane helix</keyword>
<dbReference type="KEGG" id="muo:115476779"/>
<proteinExistence type="inferred from homology"/>
<name>A0A6P7YW69_9AMPH</name>
<dbReference type="InterPro" id="IPR036179">
    <property type="entry name" value="Ig-like_dom_sf"/>
</dbReference>
<organism evidence="8 9">
    <name type="scientific">Microcaecilia unicolor</name>
    <dbReference type="NCBI Taxonomy" id="1415580"/>
    <lineage>
        <taxon>Eukaryota</taxon>
        <taxon>Metazoa</taxon>
        <taxon>Chordata</taxon>
        <taxon>Craniata</taxon>
        <taxon>Vertebrata</taxon>
        <taxon>Euteleostomi</taxon>
        <taxon>Amphibia</taxon>
        <taxon>Gymnophiona</taxon>
        <taxon>Siphonopidae</taxon>
        <taxon>Microcaecilia</taxon>
    </lineage>
</organism>
<evidence type="ECO:0000256" key="6">
    <source>
        <dbReference type="SAM" id="SignalP"/>
    </source>
</evidence>
<evidence type="ECO:0000256" key="4">
    <source>
        <dbReference type="ARBA" id="ARBA00038222"/>
    </source>
</evidence>
<dbReference type="InterPro" id="IPR013106">
    <property type="entry name" value="Ig_V-set"/>
</dbReference>
<dbReference type="InterPro" id="IPR050831">
    <property type="entry name" value="CEA_cell_adhesion"/>
</dbReference>
<dbReference type="SUPFAM" id="SSF48726">
    <property type="entry name" value="Immunoglobulin"/>
    <property type="match status" value="2"/>
</dbReference>
<dbReference type="FunCoup" id="A0A6P7YW69">
    <property type="interactions" value="158"/>
</dbReference>
<dbReference type="InterPro" id="IPR013783">
    <property type="entry name" value="Ig-like_fold"/>
</dbReference>
<evidence type="ECO:0000259" key="7">
    <source>
        <dbReference type="SMART" id="SM00409"/>
    </source>
</evidence>
<evidence type="ECO:0000256" key="2">
    <source>
        <dbReference type="ARBA" id="ARBA00023180"/>
    </source>
</evidence>
<evidence type="ECO:0000256" key="5">
    <source>
        <dbReference type="SAM" id="Phobius"/>
    </source>
</evidence>
<dbReference type="AlphaFoldDB" id="A0A6P7YW69"/>
<keyword evidence="2" id="KW-0325">Glycoprotein</keyword>
<keyword evidence="8" id="KW-1185">Reference proteome</keyword>
<feature type="domain" description="Immunoglobulin" evidence="7">
    <location>
        <begin position="31"/>
        <end position="132"/>
    </location>
</feature>
<dbReference type="GeneID" id="115476779"/>
<dbReference type="Gene3D" id="2.60.40.10">
    <property type="entry name" value="Immunoglobulins"/>
    <property type="match status" value="2"/>
</dbReference>
<feature type="signal peptide" evidence="6">
    <location>
        <begin position="1"/>
        <end position="25"/>
    </location>
</feature>
<reference evidence="9" key="1">
    <citation type="submission" date="2025-08" db="UniProtKB">
        <authorList>
            <consortium name="RefSeq"/>
        </authorList>
    </citation>
    <scope>IDENTIFICATION</scope>
</reference>
<evidence type="ECO:0000313" key="9">
    <source>
        <dbReference type="RefSeq" id="XP_030069218.1"/>
    </source>
</evidence>
<dbReference type="InterPro" id="IPR003599">
    <property type="entry name" value="Ig_sub"/>
</dbReference>
<evidence type="ECO:0000256" key="1">
    <source>
        <dbReference type="ARBA" id="ARBA00022729"/>
    </source>
</evidence>
<gene>
    <name evidence="9" type="primary">LOC115476779</name>
</gene>
<sequence>MEFVFCRRCLILTVFLGLWSWQLSAQISVVPIPKTAVVGANVLLSVSGVTGHIMFFSWHKGESIQENQMLSYVQTATPPQETFPPYEGRVRGFPNCSMEILGVNTNDNGSYTVNIHTMGGHQHIATVTIIVYAFLGLWRQRISAQISVVPIPKTAMVGENVLLSVSGVTGNIVFFSWHRGECIQENLMLSYVPTATPPEQTFPPYEGRVRGFPNCSMEISGVNIIDNGSYTVNIQTRGGKQQHQATVTIIVYASSVEQPDRTLQIAVGAAIGAVLGAALIITTAVLLYKKGGKCQRKENGIGGNLFEVPDVSRAPPHQYSNIIPQNHEGINVNNHHFHINKQDKSAAQINTLNPKAPDSTYTDLLFKNQSVYTELKR</sequence>
<dbReference type="RefSeq" id="XP_030069218.1">
    <property type="nucleotide sequence ID" value="XM_030213358.1"/>
</dbReference>
<dbReference type="Proteomes" id="UP000515156">
    <property type="component" value="Chromosome 8"/>
</dbReference>
<comment type="similarity">
    <text evidence="4">Belongs to the immunoglobulin superfamily. CEA family.</text>
</comment>
<dbReference type="PANTHER" id="PTHR44427">
    <property type="entry name" value="CARCINOEMBRYONIC ANTIGEN-RELATED CELL ADHESION MOLECULE 19"/>
    <property type="match status" value="1"/>
</dbReference>
<keyword evidence="1 6" id="KW-0732">Signal</keyword>
<evidence type="ECO:0000313" key="8">
    <source>
        <dbReference type="Proteomes" id="UP000515156"/>
    </source>
</evidence>
<protein>
    <submittedName>
        <fullName evidence="9">Carcinoembryonic antigen-related cell adhesion molecule 16-like</fullName>
    </submittedName>
</protein>
<feature type="chain" id="PRO_5027621077" evidence="6">
    <location>
        <begin position="26"/>
        <end position="377"/>
    </location>
</feature>
<accession>A0A6P7YW69</accession>
<keyword evidence="5" id="KW-0812">Transmembrane</keyword>
<dbReference type="SMART" id="SM00409">
    <property type="entry name" value="IG"/>
    <property type="match status" value="2"/>
</dbReference>
<keyword evidence="5" id="KW-0472">Membrane</keyword>
<feature type="domain" description="Immunoglobulin" evidence="7">
    <location>
        <begin position="150"/>
        <end position="252"/>
    </location>
</feature>
<feature type="transmembrane region" description="Helical" evidence="5">
    <location>
        <begin position="265"/>
        <end position="288"/>
    </location>
</feature>
<dbReference type="PANTHER" id="PTHR44427:SF1">
    <property type="entry name" value="CARCINOEMBRYONIC ANTIGEN-RELATED CELL ADHESION MOLECULE 1"/>
    <property type="match status" value="1"/>
</dbReference>
<dbReference type="Pfam" id="PF07686">
    <property type="entry name" value="V-set"/>
    <property type="match status" value="2"/>
</dbReference>
<evidence type="ECO:0000256" key="3">
    <source>
        <dbReference type="ARBA" id="ARBA00023319"/>
    </source>
</evidence>
<dbReference type="OrthoDB" id="6353782at2759"/>
<dbReference type="InParanoid" id="A0A6P7YW69"/>
<keyword evidence="3" id="KW-0393">Immunoglobulin domain</keyword>